<dbReference type="OrthoDB" id="272149at2759"/>
<dbReference type="Proteomes" id="UP000275408">
    <property type="component" value="Unassembled WGS sequence"/>
</dbReference>
<dbReference type="PANTHER" id="PTHR46282:SF2">
    <property type="entry name" value="LEUCINE-RICH MELANOCYTE DIFFERENTIATION-ASSOCIATED PROTEIN"/>
    <property type="match status" value="1"/>
</dbReference>
<evidence type="ECO:0008006" key="3">
    <source>
        <dbReference type="Google" id="ProtNLM"/>
    </source>
</evidence>
<proteinExistence type="predicted"/>
<comment type="caution">
    <text evidence="1">The sequence shown here is derived from an EMBL/GenBank/DDBJ whole genome shotgun (WGS) entry which is preliminary data.</text>
</comment>
<evidence type="ECO:0000313" key="1">
    <source>
        <dbReference type="EMBL" id="RMX45483.1"/>
    </source>
</evidence>
<sequence>MDSAEVAVVLNGTQLSFVGQEAESIPGIIGRKYGKVTTRLDLSYNQLRSLNGLYSFEKLEELILDNNQLGDDMDFPEMPHVHTLTKYGKVVKILDLSSNELRSLNGLYCFENLEELILDNNLLGDDSGPVTCHKHILRVLITGILPFEAIVKRGRYGFLDKVSKNLPSLKYLSLLSNQACPNELSFSYRDEEDYQRYRPVKKVEKREAQRVGAYMKIVAPSLTDLKAQMQESVEISRFTPLPSTTKAPGKHKGTFGRIRYNYSGKNSEGNRFIKNAQL</sequence>
<dbReference type="SUPFAM" id="SSF52058">
    <property type="entry name" value="L domain-like"/>
    <property type="match status" value="1"/>
</dbReference>
<protein>
    <recommendedName>
        <fullName evidence="3">U2A'/phosphoprotein 32 family A C-terminal domain-containing protein</fullName>
    </recommendedName>
</protein>
<keyword evidence="2" id="KW-1185">Reference proteome</keyword>
<evidence type="ECO:0000313" key="2">
    <source>
        <dbReference type="Proteomes" id="UP000275408"/>
    </source>
</evidence>
<accession>A0A3M6TVQ3</accession>
<dbReference type="Gene3D" id="3.80.10.10">
    <property type="entry name" value="Ribonuclease Inhibitor"/>
    <property type="match status" value="2"/>
</dbReference>
<dbReference type="PANTHER" id="PTHR46282">
    <property type="entry name" value="LEUCINE-RICH MELANOCYTE DIFFERENTIATION-ASSOCIATED PROTEIN"/>
    <property type="match status" value="1"/>
</dbReference>
<gene>
    <name evidence="1" type="ORF">pdam_00024774</name>
</gene>
<dbReference type="InterPro" id="IPR043313">
    <property type="entry name" value="LRMDA"/>
</dbReference>
<dbReference type="AlphaFoldDB" id="A0A3M6TVQ3"/>
<dbReference type="STRING" id="46731.A0A3M6TVQ3"/>
<dbReference type="InterPro" id="IPR032675">
    <property type="entry name" value="LRR_dom_sf"/>
</dbReference>
<dbReference type="EMBL" id="RCHS01002818">
    <property type="protein sequence ID" value="RMX45483.1"/>
    <property type="molecule type" value="Genomic_DNA"/>
</dbReference>
<name>A0A3M6TVQ3_POCDA</name>
<organism evidence="1 2">
    <name type="scientific">Pocillopora damicornis</name>
    <name type="common">Cauliflower coral</name>
    <name type="synonym">Millepora damicornis</name>
    <dbReference type="NCBI Taxonomy" id="46731"/>
    <lineage>
        <taxon>Eukaryota</taxon>
        <taxon>Metazoa</taxon>
        <taxon>Cnidaria</taxon>
        <taxon>Anthozoa</taxon>
        <taxon>Hexacorallia</taxon>
        <taxon>Scleractinia</taxon>
        <taxon>Astrocoeniina</taxon>
        <taxon>Pocilloporidae</taxon>
        <taxon>Pocillopora</taxon>
    </lineage>
</organism>
<reference evidence="1 2" key="1">
    <citation type="journal article" date="2018" name="Sci. Rep.">
        <title>Comparative analysis of the Pocillopora damicornis genome highlights role of immune system in coral evolution.</title>
        <authorList>
            <person name="Cunning R."/>
            <person name="Bay R.A."/>
            <person name="Gillette P."/>
            <person name="Baker A.C."/>
            <person name="Traylor-Knowles N."/>
        </authorList>
    </citation>
    <scope>NUCLEOTIDE SEQUENCE [LARGE SCALE GENOMIC DNA]</scope>
    <source>
        <strain evidence="1">RSMAS</strain>
        <tissue evidence="1">Whole animal</tissue>
    </source>
</reference>